<dbReference type="NCBIfam" id="TIGR00026">
    <property type="entry name" value="hi_GC_TIGR00026"/>
    <property type="match status" value="1"/>
</dbReference>
<evidence type="ECO:0000313" key="4">
    <source>
        <dbReference type="Proteomes" id="UP000198582"/>
    </source>
</evidence>
<protein>
    <submittedName>
        <fullName evidence="3">Deazaflavin-dependent oxidoreductase, nitroreductase family</fullName>
    </submittedName>
</protein>
<reference evidence="3 4" key="1">
    <citation type="submission" date="2016-10" db="EMBL/GenBank/DDBJ databases">
        <authorList>
            <person name="de Groot N.N."/>
        </authorList>
    </citation>
    <scope>NUCLEOTIDE SEQUENCE [LARGE SCALE GENOMIC DNA]</scope>
    <source>
        <strain evidence="3 4">DSM 44993</strain>
    </source>
</reference>
<dbReference type="Gene3D" id="2.30.110.10">
    <property type="entry name" value="Electron Transport, Fmn-binding Protein, Chain A"/>
    <property type="match status" value="1"/>
</dbReference>
<dbReference type="Proteomes" id="UP000198582">
    <property type="component" value="Unassembled WGS sequence"/>
</dbReference>
<name>A0A1H8RRF4_9PSEU</name>
<dbReference type="InterPro" id="IPR004378">
    <property type="entry name" value="F420H2_quin_Rdtase"/>
</dbReference>
<dbReference type="GO" id="GO:0070967">
    <property type="term" value="F:coenzyme F420 binding"/>
    <property type="evidence" value="ECO:0007669"/>
    <property type="project" value="TreeGrafter"/>
</dbReference>
<dbReference type="GO" id="GO:0005886">
    <property type="term" value="C:plasma membrane"/>
    <property type="evidence" value="ECO:0007669"/>
    <property type="project" value="TreeGrafter"/>
</dbReference>
<dbReference type="AlphaFoldDB" id="A0A1H8RRF4"/>
<dbReference type="InterPro" id="IPR012349">
    <property type="entry name" value="Split_barrel_FMN-bd"/>
</dbReference>
<dbReference type="PANTHER" id="PTHR39428:SF1">
    <property type="entry name" value="F420H(2)-DEPENDENT QUINONE REDUCTASE RV1261C"/>
    <property type="match status" value="1"/>
</dbReference>
<organism evidence="3 4">
    <name type="scientific">Amycolatopsis saalfeldensis</name>
    <dbReference type="NCBI Taxonomy" id="394193"/>
    <lineage>
        <taxon>Bacteria</taxon>
        <taxon>Bacillati</taxon>
        <taxon>Actinomycetota</taxon>
        <taxon>Actinomycetes</taxon>
        <taxon>Pseudonocardiales</taxon>
        <taxon>Pseudonocardiaceae</taxon>
        <taxon>Amycolatopsis</taxon>
    </lineage>
</organism>
<accession>A0A1H8RRF4</accession>
<evidence type="ECO:0000256" key="1">
    <source>
        <dbReference type="ARBA" id="ARBA00008710"/>
    </source>
</evidence>
<sequence length="152" mass="16906">MSFDTRAGTRGGKVPAGRFVRMFNKLAERWLRRRGGRVMGLRVLVLTTTGAKSGAERTTPVGYFPDEDGSWLIVASANGAAGNPGWYYNIGAHPDKVRAEVDGRTVTVAPQQLRGSERETVWKRITATAPRFAQYQEKTDRELPVIRLTSQR</sequence>
<gene>
    <name evidence="3" type="ORF">SAMN04489732_101914</name>
</gene>
<dbReference type="Pfam" id="PF04075">
    <property type="entry name" value="F420H2_quin_red"/>
    <property type="match status" value="1"/>
</dbReference>
<dbReference type="PANTHER" id="PTHR39428">
    <property type="entry name" value="F420H(2)-DEPENDENT QUINONE REDUCTASE RV1261C"/>
    <property type="match status" value="1"/>
</dbReference>
<comment type="similarity">
    <text evidence="1">Belongs to the F420H(2)-dependent quinone reductase family.</text>
</comment>
<proteinExistence type="inferred from homology"/>
<dbReference type="STRING" id="394193.SAMN04489732_101914"/>
<dbReference type="OrthoDB" id="8225825at2"/>
<dbReference type="GO" id="GO:0016491">
    <property type="term" value="F:oxidoreductase activity"/>
    <property type="evidence" value="ECO:0007669"/>
    <property type="project" value="InterPro"/>
</dbReference>
<keyword evidence="4" id="KW-1185">Reference proteome</keyword>
<dbReference type="EMBL" id="FOEF01000001">
    <property type="protein sequence ID" value="SEO68926.1"/>
    <property type="molecule type" value="Genomic_DNA"/>
</dbReference>
<evidence type="ECO:0000256" key="2">
    <source>
        <dbReference type="ARBA" id="ARBA00049106"/>
    </source>
</evidence>
<comment type="catalytic activity">
    <reaction evidence="2">
        <text>oxidized coenzyme F420-(gamma-L-Glu)(n) + a quinol + H(+) = reduced coenzyme F420-(gamma-L-Glu)(n) + a quinone</text>
        <dbReference type="Rhea" id="RHEA:39663"/>
        <dbReference type="Rhea" id="RHEA-COMP:12939"/>
        <dbReference type="Rhea" id="RHEA-COMP:14378"/>
        <dbReference type="ChEBI" id="CHEBI:15378"/>
        <dbReference type="ChEBI" id="CHEBI:24646"/>
        <dbReference type="ChEBI" id="CHEBI:132124"/>
        <dbReference type="ChEBI" id="CHEBI:133980"/>
        <dbReference type="ChEBI" id="CHEBI:139511"/>
    </reaction>
</comment>
<evidence type="ECO:0000313" key="3">
    <source>
        <dbReference type="EMBL" id="SEO68926.1"/>
    </source>
</evidence>
<dbReference type="RefSeq" id="WP_091612684.1">
    <property type="nucleotide sequence ID" value="NZ_FOEF01000001.1"/>
</dbReference>